<organism evidence="1 2">
    <name type="scientific">Limihaloglobus sulfuriphilus</name>
    <dbReference type="NCBI Taxonomy" id="1851148"/>
    <lineage>
        <taxon>Bacteria</taxon>
        <taxon>Pseudomonadati</taxon>
        <taxon>Planctomycetota</taxon>
        <taxon>Phycisphaerae</taxon>
        <taxon>Sedimentisphaerales</taxon>
        <taxon>Sedimentisphaeraceae</taxon>
        <taxon>Limihaloglobus</taxon>
    </lineage>
</organism>
<dbReference type="STRING" id="1851148.SMSP2_01545"/>
<sequence length="572" mass="68169">MGRKRVDIEYKGVVLRYEDGRKVIRVRRDVKKNQNLTNYKLEESDFRNKTNRLIYQSTNLGIIASEFFKYILLYQKRNSIEISPLALSNSEETEIEITWFDIKERSSDESTIKYIAYFLDGLDDSYFDNLKNMYSDFRFDYKYIYSNELIPYSSRSYKVFAEVSEYLEDYPNCNQAILPAIARVSGDKCFAFYAFDDEEARLEIKKDIVRLCNKRTDLENVWQTEGLRAAFEEQAVEMKANIENNFATCRTQMKLSLNEKKKEYLATIPPGKIISLENHENKEVETHEEFVEYIDSLVSKYGEGVDCFRYKIGEDLKKHYLEGKSLNDKLRITVEDFYEQTNQYYINRAVECLIKKEKQQLLELEELLSHRAKFEKYTERYYSNVRFKLLKNGSIIKFNQHITKDFIVRHFINILKEDSEFVVTLTGVDEFKQLSDSLNRKILTLDILWEYYRDRDKYTMQNKLSSNWIKRIHAWFIEFKKIVDVSDIDDLGLPAIQSYCTELNRVLSGNYYPKWISEASEQALRKKKATKKWAIHRLKFISSMFKNAQKVNPDLQLEHLVEYIEMQRDILK</sequence>
<keyword evidence="2" id="KW-1185">Reference proteome</keyword>
<name>A0A1Q2MEU7_9BACT</name>
<dbReference type="Proteomes" id="UP000188181">
    <property type="component" value="Chromosome"/>
</dbReference>
<evidence type="ECO:0000313" key="2">
    <source>
        <dbReference type="Proteomes" id="UP000188181"/>
    </source>
</evidence>
<dbReference type="KEGG" id="pbas:SMSP2_01545"/>
<protein>
    <submittedName>
        <fullName evidence="1">Uncharacterized protein</fullName>
    </submittedName>
</protein>
<proteinExistence type="predicted"/>
<dbReference type="RefSeq" id="WP_146683385.1">
    <property type="nucleotide sequence ID" value="NZ_CP019646.1"/>
</dbReference>
<reference evidence="2" key="1">
    <citation type="submission" date="2017-02" db="EMBL/GenBank/DDBJ databases">
        <title>Comparative genomics and description of representatives of a novel lineage of planctomycetes thriving in anoxic sediments.</title>
        <authorList>
            <person name="Spring S."/>
            <person name="Bunk B."/>
            <person name="Sproer C."/>
        </authorList>
    </citation>
    <scope>NUCLEOTIDE SEQUENCE [LARGE SCALE GENOMIC DNA]</scope>
    <source>
        <strain evidence="2">SM-Chi-D1</strain>
    </source>
</reference>
<accession>A0A1Q2MEU7</accession>
<gene>
    <name evidence="1" type="ORF">SMSP2_01545</name>
</gene>
<dbReference type="EMBL" id="CP019646">
    <property type="protein sequence ID" value="AQQ71179.1"/>
    <property type="molecule type" value="Genomic_DNA"/>
</dbReference>
<evidence type="ECO:0000313" key="1">
    <source>
        <dbReference type="EMBL" id="AQQ71179.1"/>
    </source>
</evidence>
<dbReference type="AlphaFoldDB" id="A0A1Q2MEU7"/>